<evidence type="ECO:0000313" key="8">
    <source>
        <dbReference type="Proteomes" id="UP000182306"/>
    </source>
</evidence>
<dbReference type="InterPro" id="IPR008927">
    <property type="entry name" value="6-PGluconate_DH-like_C_sf"/>
</dbReference>
<dbReference type="Pfam" id="PF03446">
    <property type="entry name" value="NAD_binding_2"/>
    <property type="match status" value="1"/>
</dbReference>
<proteinExistence type="inferred from homology"/>
<evidence type="ECO:0000256" key="3">
    <source>
        <dbReference type="ARBA" id="ARBA00023027"/>
    </source>
</evidence>
<protein>
    <submittedName>
        <fullName evidence="7">3-hydroxyisobutyrate dehydrogenase</fullName>
        <ecNumber evidence="7">1.1.1.31</ecNumber>
    </submittedName>
</protein>
<dbReference type="AlphaFoldDB" id="A0A1L3LW36"/>
<evidence type="ECO:0000259" key="6">
    <source>
        <dbReference type="Pfam" id="PF14833"/>
    </source>
</evidence>
<dbReference type="GO" id="GO:0008442">
    <property type="term" value="F:3-hydroxyisobutyrate dehydrogenase activity"/>
    <property type="evidence" value="ECO:0007669"/>
    <property type="project" value="UniProtKB-EC"/>
</dbReference>
<gene>
    <name evidence="7" type="primary">garR</name>
    <name evidence="7" type="ORF">SAMCFNEI73_pC0589</name>
</gene>
<accession>A0A1L3LW36</accession>
<dbReference type="Proteomes" id="UP000182306">
    <property type="component" value="Plasmid C"/>
</dbReference>
<dbReference type="Gene3D" id="3.40.50.720">
    <property type="entry name" value="NAD(P)-binding Rossmann-like Domain"/>
    <property type="match status" value="1"/>
</dbReference>
<comment type="similarity">
    <text evidence="1">Belongs to the HIBADH-related family.</text>
</comment>
<dbReference type="EMBL" id="CP013110">
    <property type="protein sequence ID" value="APG94310.1"/>
    <property type="molecule type" value="Genomic_DNA"/>
</dbReference>
<dbReference type="GO" id="GO:0016054">
    <property type="term" value="P:organic acid catabolic process"/>
    <property type="evidence" value="ECO:0007669"/>
    <property type="project" value="UniProtKB-ARBA"/>
</dbReference>
<evidence type="ECO:0000256" key="1">
    <source>
        <dbReference type="ARBA" id="ARBA00009080"/>
    </source>
</evidence>
<feature type="active site" evidence="4">
    <location>
        <position position="184"/>
    </location>
</feature>
<dbReference type="InterPro" id="IPR002204">
    <property type="entry name" value="3-OH-isobutyrate_DH-rel_CS"/>
</dbReference>
<dbReference type="GO" id="GO:0050661">
    <property type="term" value="F:NADP binding"/>
    <property type="evidence" value="ECO:0007669"/>
    <property type="project" value="InterPro"/>
</dbReference>
<dbReference type="Gene3D" id="1.10.1040.10">
    <property type="entry name" value="N-(1-d-carboxylethyl)-l-norvaline Dehydrogenase, domain 2"/>
    <property type="match status" value="1"/>
</dbReference>
<sequence>MHHGINTMEANMTKANVGFIGLGLMGQGMAANILKKGWPLSVMAHRNRAPVEALVAEGAKEVRTPREMAEHCDIVVLCVTGSPEVLAVVEGSDGIAAAGRPLTIVDCSTSDPSVTTKLAADLARKGITLIDAPLSRTPADAAAGTLDVMVGGAEDEVRRVWPVLECFAGRIIHTGPTGTGHTMKLLNNFLSMGYAALYSEALMLGRKAGLEPEIFDSVIRGGRMDCAFYQTFFRWVLDRDPNAHKFAIRNGFKDMSYLAAFANAAGVANPIGAAVRNSFAQAVGAGRGEDYVPMLSDFVAEANGVK</sequence>
<dbReference type="SUPFAM" id="SSF51735">
    <property type="entry name" value="NAD(P)-binding Rossmann-fold domains"/>
    <property type="match status" value="1"/>
</dbReference>
<keyword evidence="2 7" id="KW-0560">Oxidoreductase</keyword>
<dbReference type="SUPFAM" id="SSF48179">
    <property type="entry name" value="6-phosphogluconate dehydrogenase C-terminal domain-like"/>
    <property type="match status" value="1"/>
</dbReference>
<dbReference type="PIRSF" id="PIRSF000103">
    <property type="entry name" value="HIBADH"/>
    <property type="match status" value="1"/>
</dbReference>
<keyword evidence="3" id="KW-0520">NAD</keyword>
<dbReference type="InterPro" id="IPR006115">
    <property type="entry name" value="6PGDH_NADP-bd"/>
</dbReference>
<keyword evidence="7" id="KW-0614">Plasmid</keyword>
<keyword evidence="8" id="KW-1185">Reference proteome</keyword>
<evidence type="ECO:0000256" key="4">
    <source>
        <dbReference type="PIRSR" id="PIRSR000103-1"/>
    </source>
</evidence>
<evidence type="ECO:0000259" key="5">
    <source>
        <dbReference type="Pfam" id="PF03446"/>
    </source>
</evidence>
<dbReference type="InterPro" id="IPR036291">
    <property type="entry name" value="NAD(P)-bd_dom_sf"/>
</dbReference>
<feature type="domain" description="6-phosphogluconate dehydrogenase NADP-binding" evidence="5">
    <location>
        <begin position="16"/>
        <end position="175"/>
    </location>
</feature>
<geneLocation type="plasmid" evidence="7 8">
    <name>C</name>
</geneLocation>
<dbReference type="InterPro" id="IPR015815">
    <property type="entry name" value="HIBADH-related"/>
</dbReference>
<name>A0A1L3LW36_9HYPH</name>
<dbReference type="KEGG" id="same:SAMCFNEI73_pC0589"/>
<organism evidence="7 8">
    <name type="scientific">Sinorhizobium americanum</name>
    <dbReference type="NCBI Taxonomy" id="194963"/>
    <lineage>
        <taxon>Bacteria</taxon>
        <taxon>Pseudomonadati</taxon>
        <taxon>Pseudomonadota</taxon>
        <taxon>Alphaproteobacteria</taxon>
        <taxon>Hyphomicrobiales</taxon>
        <taxon>Rhizobiaceae</taxon>
        <taxon>Sinorhizobium/Ensifer group</taxon>
        <taxon>Sinorhizobium</taxon>
    </lineage>
</organism>
<feature type="domain" description="3-hydroxyisobutyrate dehydrogenase-like NAD-binding" evidence="6">
    <location>
        <begin position="178"/>
        <end position="290"/>
    </location>
</feature>
<dbReference type="PROSITE" id="PS00895">
    <property type="entry name" value="3_HYDROXYISOBUT_DH"/>
    <property type="match status" value="1"/>
</dbReference>
<evidence type="ECO:0000313" key="7">
    <source>
        <dbReference type="EMBL" id="APG94310.1"/>
    </source>
</evidence>
<dbReference type="PANTHER" id="PTHR43060:SF15">
    <property type="entry name" value="3-HYDROXYISOBUTYRATE DEHYDROGENASE-LIKE 1, MITOCHONDRIAL-RELATED"/>
    <property type="match status" value="1"/>
</dbReference>
<dbReference type="InterPro" id="IPR029154">
    <property type="entry name" value="HIBADH-like_NADP-bd"/>
</dbReference>
<evidence type="ECO:0000256" key="2">
    <source>
        <dbReference type="ARBA" id="ARBA00023002"/>
    </source>
</evidence>
<dbReference type="Pfam" id="PF14833">
    <property type="entry name" value="NAD_binding_11"/>
    <property type="match status" value="1"/>
</dbReference>
<reference evidence="7 8" key="1">
    <citation type="submission" date="2015-10" db="EMBL/GenBank/DDBJ databases">
        <title>Genomic differences between typical nodule nitrogen-fixing rhizobial strains and those coming from bean seeds.</title>
        <authorList>
            <person name="Peralta H."/>
            <person name="Aguilar-Vera A."/>
            <person name="Diaz R."/>
            <person name="Mora Y."/>
            <person name="Martinez-Batallar G."/>
            <person name="Salazar E."/>
            <person name="Vargas-Lagunas C."/>
            <person name="Encarnacion S."/>
            <person name="Girard L."/>
            <person name="Mora J."/>
        </authorList>
    </citation>
    <scope>NUCLEOTIDE SEQUENCE [LARGE SCALE GENOMIC DNA]</scope>
    <source>
        <strain evidence="7 8">CFNEI 73</strain>
        <plasmid evidence="7 8">C</plasmid>
    </source>
</reference>
<dbReference type="InterPro" id="IPR013328">
    <property type="entry name" value="6PGD_dom2"/>
</dbReference>
<dbReference type="PANTHER" id="PTHR43060">
    <property type="entry name" value="3-HYDROXYISOBUTYRATE DEHYDROGENASE-LIKE 1, MITOCHONDRIAL-RELATED"/>
    <property type="match status" value="1"/>
</dbReference>
<dbReference type="GO" id="GO:0051287">
    <property type="term" value="F:NAD binding"/>
    <property type="evidence" value="ECO:0007669"/>
    <property type="project" value="InterPro"/>
</dbReference>
<dbReference type="EC" id="1.1.1.31" evidence="7"/>